<comment type="caution">
    <text evidence="2">The sequence shown here is derived from an EMBL/GenBank/DDBJ whole genome shotgun (WGS) entry which is preliminary data.</text>
</comment>
<dbReference type="SUPFAM" id="SSF51905">
    <property type="entry name" value="FAD/NAD(P)-binding domain"/>
    <property type="match status" value="1"/>
</dbReference>
<sequence length="140" mass="14820">MAGGGTAGTVVAARRSAAGTAGAVVAARLSEDPSVSVCVLEAGPSDVDDPAILELVLVTQLVHRVLARRRIWTSGRRSACPAGRTPGRTQRHQTGRRPTTERASLHDKPPEELKPATASSQRSAWPGPPPRGRPASHRRW</sequence>
<evidence type="ECO:0000256" key="1">
    <source>
        <dbReference type="SAM" id="MobiDB-lite"/>
    </source>
</evidence>
<dbReference type="Gene3D" id="3.50.50.60">
    <property type="entry name" value="FAD/NAD(P)-binding domain"/>
    <property type="match status" value="1"/>
</dbReference>
<evidence type="ECO:0000313" key="3">
    <source>
        <dbReference type="Proteomes" id="UP000318578"/>
    </source>
</evidence>
<dbReference type="Proteomes" id="UP000318578">
    <property type="component" value="Unassembled WGS sequence"/>
</dbReference>
<dbReference type="OrthoDB" id="9785276at2"/>
<organism evidence="2 3">
    <name type="scientific">Amycolatopsis acidiphila</name>
    <dbReference type="NCBI Taxonomy" id="715473"/>
    <lineage>
        <taxon>Bacteria</taxon>
        <taxon>Bacillati</taxon>
        <taxon>Actinomycetota</taxon>
        <taxon>Actinomycetes</taxon>
        <taxon>Pseudonocardiales</taxon>
        <taxon>Pseudonocardiaceae</taxon>
        <taxon>Amycolatopsis</taxon>
    </lineage>
</organism>
<keyword evidence="3" id="KW-1185">Reference proteome</keyword>
<name>A0A557ZYW4_9PSEU</name>
<proteinExistence type="predicted"/>
<dbReference type="InterPro" id="IPR036188">
    <property type="entry name" value="FAD/NAD-bd_sf"/>
</dbReference>
<protein>
    <submittedName>
        <fullName evidence="2">Uncharacterized protein</fullName>
    </submittedName>
</protein>
<accession>A0A557ZYW4</accession>
<reference evidence="2 3" key="1">
    <citation type="submission" date="2019-07" db="EMBL/GenBank/DDBJ databases">
        <title>New species of Amycolatopsis and Streptomyces.</title>
        <authorList>
            <person name="Duangmal K."/>
            <person name="Teo W.F.A."/>
            <person name="Lipun K."/>
        </authorList>
    </citation>
    <scope>NUCLEOTIDE SEQUENCE [LARGE SCALE GENOMIC DNA]</scope>
    <source>
        <strain evidence="2 3">JCM 30562</strain>
    </source>
</reference>
<feature type="compositionally biased region" description="Basic and acidic residues" evidence="1">
    <location>
        <begin position="98"/>
        <end position="114"/>
    </location>
</feature>
<evidence type="ECO:0000313" key="2">
    <source>
        <dbReference type="EMBL" id="TVT17199.1"/>
    </source>
</evidence>
<dbReference type="AlphaFoldDB" id="A0A557ZYW4"/>
<gene>
    <name evidence="2" type="ORF">FNH06_32250</name>
</gene>
<dbReference type="EMBL" id="VJZA01000084">
    <property type="protein sequence ID" value="TVT17199.1"/>
    <property type="molecule type" value="Genomic_DNA"/>
</dbReference>
<feature type="region of interest" description="Disordered" evidence="1">
    <location>
        <begin position="73"/>
        <end position="140"/>
    </location>
</feature>